<gene>
    <name evidence="2" type="ORF">KOI35_21750</name>
</gene>
<name>A0ABS5YRZ0_9ACTN</name>
<dbReference type="Proteomes" id="UP001519654">
    <property type="component" value="Unassembled WGS sequence"/>
</dbReference>
<evidence type="ECO:0000313" key="2">
    <source>
        <dbReference type="EMBL" id="MBU2666128.1"/>
    </source>
</evidence>
<organism evidence="2 3">
    <name type="scientific">Paractinoplanes bogorensis</name>
    <dbReference type="NCBI Taxonomy" id="1610840"/>
    <lineage>
        <taxon>Bacteria</taxon>
        <taxon>Bacillati</taxon>
        <taxon>Actinomycetota</taxon>
        <taxon>Actinomycetes</taxon>
        <taxon>Micromonosporales</taxon>
        <taxon>Micromonosporaceae</taxon>
        <taxon>Paractinoplanes</taxon>
    </lineage>
</organism>
<keyword evidence="3" id="KW-1185">Reference proteome</keyword>
<protein>
    <submittedName>
        <fullName evidence="2">Uncharacterized protein</fullName>
    </submittedName>
</protein>
<evidence type="ECO:0000256" key="1">
    <source>
        <dbReference type="SAM" id="MobiDB-lite"/>
    </source>
</evidence>
<comment type="caution">
    <text evidence="2">The sequence shown here is derived from an EMBL/GenBank/DDBJ whole genome shotgun (WGS) entry which is preliminary data.</text>
</comment>
<sequence length="343" mass="35895">MLAAGAVAGAVTAVIALRPARDVVDAAAFTGLTVTTGVPFSEYRQRLEAPHPKPVSLGSIQRVAEHQMIAPSTPTPVLTDDTGAPETLATPTLPTGASTGASDDSATSAPPRESSSSPTASDPAVSLTVSRRQLFPQTLATSTDTPQLVRPSLSTSADQTEWDVHFGQLSDACGGQRFLPTFCTFASDAWANAAALAGTSKSGGSARGDNGGVAPTGGQSAASKQTVKTRIAELQGMRTVKIKGSKKREPVGVVVSSNMDFTGLRGKKVLLSWQMWQVGGTKRLYGDWLNELLAYQIVPTTDHDTSNADFWIPLPKADGPFFIRSRLTFEGATLTTSDSPSFS</sequence>
<dbReference type="RefSeq" id="WP_215789319.1">
    <property type="nucleotide sequence ID" value="NZ_JAHKKG010000006.1"/>
</dbReference>
<proteinExistence type="predicted"/>
<dbReference type="EMBL" id="JAHKKG010000006">
    <property type="protein sequence ID" value="MBU2666128.1"/>
    <property type="molecule type" value="Genomic_DNA"/>
</dbReference>
<reference evidence="2 3" key="1">
    <citation type="submission" date="2021-06" db="EMBL/GenBank/DDBJ databases">
        <title>Actinoplanes lichenicola sp. nov., and Actinoplanes ovalisporus sp. nov., isolated from lichen in Thailand.</title>
        <authorList>
            <person name="Saeng-In P."/>
            <person name="Kanchanasin P."/>
            <person name="Yuki M."/>
            <person name="Kudo T."/>
            <person name="Ohkuma M."/>
            <person name="Phongsopitanun W."/>
            <person name="Tanasupawat S."/>
        </authorList>
    </citation>
    <scope>NUCLEOTIDE SEQUENCE [LARGE SCALE GENOMIC DNA]</scope>
    <source>
        <strain evidence="2 3">NBRC 110975</strain>
    </source>
</reference>
<feature type="region of interest" description="Disordered" evidence="1">
    <location>
        <begin position="72"/>
        <end position="127"/>
    </location>
</feature>
<accession>A0ABS5YRZ0</accession>
<feature type="region of interest" description="Disordered" evidence="1">
    <location>
        <begin position="199"/>
        <end position="225"/>
    </location>
</feature>
<feature type="compositionally biased region" description="Gly residues" evidence="1">
    <location>
        <begin position="205"/>
        <end position="215"/>
    </location>
</feature>
<evidence type="ECO:0000313" key="3">
    <source>
        <dbReference type="Proteomes" id="UP001519654"/>
    </source>
</evidence>
<feature type="compositionally biased region" description="Low complexity" evidence="1">
    <location>
        <begin position="82"/>
        <end position="109"/>
    </location>
</feature>